<evidence type="ECO:0000259" key="3">
    <source>
        <dbReference type="Pfam" id="PF10193"/>
    </source>
</evidence>
<dbReference type="GO" id="GO:0005829">
    <property type="term" value="C:cytosol"/>
    <property type="evidence" value="ECO:0007669"/>
    <property type="project" value="TreeGrafter"/>
</dbReference>
<feature type="region of interest" description="Disordered" evidence="2">
    <location>
        <begin position="528"/>
        <end position="600"/>
    </location>
</feature>
<sequence>MEGLLTPVSTTYKSKENEQDALVEVVKPTTSSIKPAFHANTPVEALEILKHEPDYQTLVSTLRHLLADKSSFNIASPSPLASQIVHVLVSDILPNYWSVFSASSSQGSTQKHKKSKHASEQELFLRCLRSVTGFNSLLLALKRHVQISKESKKAGSPNVQEVLISLLQALSAFLEGSNTTANIWHGIWDSSESPTQKRAIWNEFLGLIGGRLLSSAAEAEDTINDLSQKIGERFWVANGDLFNTWLIRNVRKWAANLQKDSANGWKCCSEILGKLLRLGKRDAVISDLLSSMVLRDVEKASNFEKLLDGLPVFEQKTVLYSALQALSKDHLSSPVTSEDNVTWWNSDAKAVSGVSGVIKFLVAQSDSRKTHLLNWATSSSGAGVGEGIGIRRAVVAVLAEDKSDVETLLEKSLQQFGDQLYIRHTSTMQQEVHAQILLLCTGHVHRKAPFRLAMMMRAGSHLSAVSNRLASSSPRARFLGMVVGEALSSLVDKADNKMDFKVEEMSTPEAKWFKSLVGVNDIVGDIDSLRSKTTSHPPPKIPSIKPPKKTGPLNGSSKIFSIEEVDDDEEEDNSESDEDNLVPYAKPDSDAEDSDEDATNIVRNKPTAPVYIRDLITFLRDTDNYDRQKLGLQTAAPLIRRKANFGTEVSTHVEELATLLVGIQDKYEIDDFQNLRMQGMVAILIALPTKMGQWFSKTFFDGDYSMSQRASILTTLGIGARELGGLGKEDVALTKTDKLPPTSYPSKALPSKMHSLYISENARTKPKQKALPYSAITTLSTTLEKSLTQPIAASALASANGPAIMNMTPSSTRQITTPRPRPKSTTNKLSSLVSSSFFLPLTGRFFVQIRAYGSTSSKNITFDPFLLSLFVKTLSLTMDAAGPNTPSLPQMTTEFWDLLLGLQTQATQDVSVMESVLFALLVLLELNADKRGLVEAHGRQLLETQEWVQGVFERLGSARGVSIMGVKRGNGTEEDKVRMLAASVLVRVRECVEKYQTLLMGDLASFS</sequence>
<comment type="caution">
    <text evidence="4">The sequence shown here is derived from an EMBL/GenBank/DDBJ whole genome shotgun (WGS) entry which is preliminary data.</text>
</comment>
<dbReference type="GO" id="GO:0051879">
    <property type="term" value="F:Hsp90 protein binding"/>
    <property type="evidence" value="ECO:0007669"/>
    <property type="project" value="TreeGrafter"/>
</dbReference>
<dbReference type="Gene3D" id="1.25.40.720">
    <property type="entry name" value="Telomere length regulation protein 2, C-terminal domain"/>
    <property type="match status" value="2"/>
</dbReference>
<dbReference type="Pfam" id="PF10193">
    <property type="entry name" value="Telomere_reg-2"/>
    <property type="match status" value="1"/>
</dbReference>
<feature type="domain" description="Telomere length regulation protein conserved" evidence="3">
    <location>
        <begin position="609"/>
        <end position="720"/>
    </location>
</feature>
<dbReference type="InterPro" id="IPR051970">
    <property type="entry name" value="TEL2_Regulation"/>
</dbReference>
<reference evidence="4" key="1">
    <citation type="journal article" date="2021" name="IMA Fungus">
        <title>Genomic characterization of three marine fungi, including Emericellopsis atlantica sp. nov. with signatures of a generalist lifestyle and marine biomass degradation.</title>
        <authorList>
            <person name="Hagestad O.C."/>
            <person name="Hou L."/>
            <person name="Andersen J.H."/>
            <person name="Hansen E.H."/>
            <person name="Altermark B."/>
            <person name="Li C."/>
            <person name="Kuhnert E."/>
            <person name="Cox R.J."/>
            <person name="Crous P.W."/>
            <person name="Spatafora J.W."/>
            <person name="Lail K."/>
            <person name="Amirebrahimi M."/>
            <person name="Lipzen A."/>
            <person name="Pangilinan J."/>
            <person name="Andreopoulos W."/>
            <person name="Hayes R.D."/>
            <person name="Ng V."/>
            <person name="Grigoriev I.V."/>
            <person name="Jackson S.A."/>
            <person name="Sutton T.D.S."/>
            <person name="Dobson A.D.W."/>
            <person name="Rama T."/>
        </authorList>
    </citation>
    <scope>NUCLEOTIDE SEQUENCE</scope>
    <source>
        <strain evidence="4">TRa018bII</strain>
    </source>
</reference>
<evidence type="ECO:0000256" key="2">
    <source>
        <dbReference type="SAM" id="MobiDB-lite"/>
    </source>
</evidence>
<feature type="compositionally biased region" description="Pro residues" evidence="2">
    <location>
        <begin position="536"/>
        <end position="545"/>
    </location>
</feature>
<name>A0A9P7YM64_9HELO</name>
<comment type="similarity">
    <text evidence="1">Belongs to the TEL2 family.</text>
</comment>
<dbReference type="Proteomes" id="UP000824998">
    <property type="component" value="Unassembled WGS sequence"/>
</dbReference>
<dbReference type="FunFam" id="1.25.40.720:FF:000004">
    <property type="entry name" value="WGS project CABT00000000 data, contig 2.6"/>
    <property type="match status" value="1"/>
</dbReference>
<dbReference type="PANTHER" id="PTHR15830:SF10">
    <property type="entry name" value="TELOMERE LENGTH REGULATION PROTEIN TEL2 HOMOLOG"/>
    <property type="match status" value="1"/>
</dbReference>
<dbReference type="AlphaFoldDB" id="A0A9P7YM64"/>
<evidence type="ECO:0000313" key="5">
    <source>
        <dbReference type="Proteomes" id="UP000824998"/>
    </source>
</evidence>
<protein>
    <submittedName>
        <fullName evidence="4">Telomere length regulation protein-domain-containing protein</fullName>
    </submittedName>
</protein>
<dbReference type="PANTHER" id="PTHR15830">
    <property type="entry name" value="TELOMERE LENGTH REGULATION PROTEIN TEL2 FAMILY MEMBER"/>
    <property type="match status" value="1"/>
</dbReference>
<keyword evidence="5" id="KW-1185">Reference proteome</keyword>
<dbReference type="GO" id="GO:0042162">
    <property type="term" value="F:telomeric DNA binding"/>
    <property type="evidence" value="ECO:0007669"/>
    <property type="project" value="TreeGrafter"/>
</dbReference>
<feature type="region of interest" description="Disordered" evidence="2">
    <location>
        <begin position="806"/>
        <end position="828"/>
    </location>
</feature>
<dbReference type="EMBL" id="MU251417">
    <property type="protein sequence ID" value="KAG9236021.1"/>
    <property type="molecule type" value="Genomic_DNA"/>
</dbReference>
<accession>A0A9P7YM64</accession>
<dbReference type="OrthoDB" id="10258062at2759"/>
<feature type="compositionally biased region" description="Polar residues" evidence="2">
    <location>
        <begin position="807"/>
        <end position="828"/>
    </location>
</feature>
<proteinExistence type="inferred from homology"/>
<evidence type="ECO:0000313" key="4">
    <source>
        <dbReference type="EMBL" id="KAG9236021.1"/>
    </source>
</evidence>
<organism evidence="4 5">
    <name type="scientific">Amylocarpus encephaloides</name>
    <dbReference type="NCBI Taxonomy" id="45428"/>
    <lineage>
        <taxon>Eukaryota</taxon>
        <taxon>Fungi</taxon>
        <taxon>Dikarya</taxon>
        <taxon>Ascomycota</taxon>
        <taxon>Pezizomycotina</taxon>
        <taxon>Leotiomycetes</taxon>
        <taxon>Helotiales</taxon>
        <taxon>Helotiales incertae sedis</taxon>
        <taxon>Amylocarpus</taxon>
    </lineage>
</organism>
<evidence type="ECO:0000256" key="1">
    <source>
        <dbReference type="ARBA" id="ARBA00006133"/>
    </source>
</evidence>
<dbReference type="InterPro" id="IPR019337">
    <property type="entry name" value="Telomere_length_regulation_dom"/>
</dbReference>
<gene>
    <name evidence="4" type="ORF">BJ875DRAFT_373011</name>
</gene>
<dbReference type="GO" id="GO:0051083">
    <property type="term" value="P:'de novo' cotranslational protein folding"/>
    <property type="evidence" value="ECO:0007669"/>
    <property type="project" value="TreeGrafter"/>
</dbReference>
<dbReference type="InterPro" id="IPR038528">
    <property type="entry name" value="TEL2_C_sf"/>
</dbReference>
<feature type="compositionally biased region" description="Acidic residues" evidence="2">
    <location>
        <begin position="563"/>
        <end position="580"/>
    </location>
</feature>